<protein>
    <submittedName>
        <fullName evidence="2">Uncharacterized protein</fullName>
    </submittedName>
</protein>
<feature type="region of interest" description="Disordered" evidence="1">
    <location>
        <begin position="104"/>
        <end position="126"/>
    </location>
</feature>
<organism evidence="2 3">
    <name type="scientific">Coregonus suidteri</name>
    <dbReference type="NCBI Taxonomy" id="861788"/>
    <lineage>
        <taxon>Eukaryota</taxon>
        <taxon>Metazoa</taxon>
        <taxon>Chordata</taxon>
        <taxon>Craniata</taxon>
        <taxon>Vertebrata</taxon>
        <taxon>Euteleostomi</taxon>
        <taxon>Actinopterygii</taxon>
        <taxon>Neopterygii</taxon>
        <taxon>Teleostei</taxon>
        <taxon>Protacanthopterygii</taxon>
        <taxon>Salmoniformes</taxon>
        <taxon>Salmonidae</taxon>
        <taxon>Coregoninae</taxon>
        <taxon>Coregonus</taxon>
    </lineage>
</organism>
<sequence>MQCQINHASCDFVITQRYPAKRKGLQSVQCTTNCVTQPTSQNNNWRSSATCSIQYPTKGICIHKCCAVSGDNCNDVFLPDKDSVADLKLLCKRISTVENFRKQLRPAADATKRPKSLSVRPKSVNA</sequence>
<dbReference type="EMBL" id="JAGTTL010000034">
    <property type="protein sequence ID" value="KAK6295329.1"/>
    <property type="molecule type" value="Genomic_DNA"/>
</dbReference>
<accession>A0AAN8KIE4</accession>
<gene>
    <name evidence="2" type="ORF">J4Q44_G00345550</name>
</gene>
<evidence type="ECO:0000313" key="2">
    <source>
        <dbReference type="EMBL" id="KAK6295329.1"/>
    </source>
</evidence>
<evidence type="ECO:0000313" key="3">
    <source>
        <dbReference type="Proteomes" id="UP001356427"/>
    </source>
</evidence>
<dbReference type="AlphaFoldDB" id="A0AAN8KIE4"/>
<name>A0AAN8KIE4_9TELE</name>
<evidence type="ECO:0000256" key="1">
    <source>
        <dbReference type="SAM" id="MobiDB-lite"/>
    </source>
</evidence>
<proteinExistence type="predicted"/>
<keyword evidence="3" id="KW-1185">Reference proteome</keyword>
<dbReference type="Proteomes" id="UP001356427">
    <property type="component" value="Unassembled WGS sequence"/>
</dbReference>
<reference evidence="2 3" key="1">
    <citation type="submission" date="2021-04" db="EMBL/GenBank/DDBJ databases">
        <authorList>
            <person name="De Guttry C."/>
            <person name="Zahm M."/>
            <person name="Klopp C."/>
            <person name="Cabau C."/>
            <person name="Louis A."/>
            <person name="Berthelot C."/>
            <person name="Parey E."/>
            <person name="Roest Crollius H."/>
            <person name="Montfort J."/>
            <person name="Robinson-Rechavi M."/>
            <person name="Bucao C."/>
            <person name="Bouchez O."/>
            <person name="Gislard M."/>
            <person name="Lluch J."/>
            <person name="Milhes M."/>
            <person name="Lampietro C."/>
            <person name="Lopez Roques C."/>
            <person name="Donnadieu C."/>
            <person name="Braasch I."/>
            <person name="Desvignes T."/>
            <person name="Postlethwait J."/>
            <person name="Bobe J."/>
            <person name="Wedekind C."/>
            <person name="Guiguen Y."/>
        </authorList>
    </citation>
    <scope>NUCLEOTIDE SEQUENCE [LARGE SCALE GENOMIC DNA]</scope>
    <source>
        <strain evidence="2">Cs_M1</strain>
        <tissue evidence="2">Blood</tissue>
    </source>
</reference>
<comment type="caution">
    <text evidence="2">The sequence shown here is derived from an EMBL/GenBank/DDBJ whole genome shotgun (WGS) entry which is preliminary data.</text>
</comment>